<sequence>MLAPQDPAKANGAILYDVNNRGNKLALRMFNDGGGNDPKSLSDFGNSFLLRHGFTIVWSGWDGELLPDGDRLRLAAPRAVSESGPITGPVRCEVVVDEPLTRTVINWANHGSYRPTERGVSEATLTVRERPGDERVLVPRDQWTLHVSEVSSDVPTQLPKLELELPAGIKPGWIYEIIYEAQDPLVMGAGFLAVRDLIAALKDGSGDGHPLLHAGKPFLTRAHGFGVSQSGRFLREFLYWGLNADEQGRKVFDGVIPHVAGGGLGSFNHRFAQPTRHGSQHDHHDYPPDRFPFAYEDQVDPLSGERDGILRRCRELNVLPIVLHTQSAAEYWTRAGSLPHTDPLGTRDANPPDNVRFYSFGGTQHGPSSYPPQKGNGQTLANPGDYRPFLRSLLLALDRHCRDGNPLPPSVVPKIANGTLVDWRQASTGFPAIPGVRYPEIIHEPLWLFRGPRWHTERIIDVQPPRVLGHYRVLAPKSDADGNDLGCLLPPEVAVPVATYTGWSLRREDVGATNELVSLVGSYIPFPVTDAEQKQTGDPRRSVQSRYGTHAEYVARFTAECQRLHAAGYLTAEDAERLPQVHAERVKVMFP</sequence>
<dbReference type="EMBL" id="DSOK01000045">
    <property type="protein sequence ID" value="HEN14122.1"/>
    <property type="molecule type" value="Genomic_DNA"/>
</dbReference>
<gene>
    <name evidence="2" type="ORF">ENQ76_01460</name>
</gene>
<evidence type="ECO:0000259" key="1">
    <source>
        <dbReference type="Pfam" id="PF20091"/>
    </source>
</evidence>
<dbReference type="AlphaFoldDB" id="A0A7C2JXJ2"/>
<feature type="domain" description="Alpha/beta hydrolase" evidence="1">
    <location>
        <begin position="193"/>
        <end position="578"/>
    </location>
</feature>
<evidence type="ECO:0000313" key="2">
    <source>
        <dbReference type="EMBL" id="HEN14122.1"/>
    </source>
</evidence>
<name>A0A7C2JXJ2_9PLAN</name>
<dbReference type="Pfam" id="PF20091">
    <property type="entry name" value="Abhydrolase_10"/>
    <property type="match status" value="1"/>
</dbReference>
<proteinExistence type="predicted"/>
<dbReference type="InterPro" id="IPR045394">
    <property type="entry name" value="Abhydrolase_dom"/>
</dbReference>
<protein>
    <recommendedName>
        <fullName evidence="1">Alpha/beta hydrolase domain-containing protein</fullName>
    </recommendedName>
</protein>
<reference evidence="2" key="1">
    <citation type="journal article" date="2020" name="mSystems">
        <title>Genome- and Community-Level Interaction Insights into Carbon Utilization and Element Cycling Functions of Hydrothermarchaeota in Hydrothermal Sediment.</title>
        <authorList>
            <person name="Zhou Z."/>
            <person name="Liu Y."/>
            <person name="Xu W."/>
            <person name="Pan J."/>
            <person name="Luo Z.H."/>
            <person name="Li M."/>
        </authorList>
    </citation>
    <scope>NUCLEOTIDE SEQUENCE [LARGE SCALE GENOMIC DNA]</scope>
    <source>
        <strain evidence="2">SpSt-339</strain>
    </source>
</reference>
<accession>A0A7C2JXJ2</accession>
<organism evidence="2">
    <name type="scientific">Schlesneria paludicola</name>
    <dbReference type="NCBI Taxonomy" id="360056"/>
    <lineage>
        <taxon>Bacteria</taxon>
        <taxon>Pseudomonadati</taxon>
        <taxon>Planctomycetota</taxon>
        <taxon>Planctomycetia</taxon>
        <taxon>Planctomycetales</taxon>
        <taxon>Planctomycetaceae</taxon>
        <taxon>Schlesneria</taxon>
    </lineage>
</organism>
<comment type="caution">
    <text evidence="2">The sequence shown here is derived from an EMBL/GenBank/DDBJ whole genome shotgun (WGS) entry which is preliminary data.</text>
</comment>